<organism evidence="12">
    <name type="scientific">freshwater metagenome</name>
    <dbReference type="NCBI Taxonomy" id="449393"/>
    <lineage>
        <taxon>unclassified sequences</taxon>
        <taxon>metagenomes</taxon>
        <taxon>ecological metagenomes</taxon>
    </lineage>
</organism>
<dbReference type="GO" id="GO:0005737">
    <property type="term" value="C:cytoplasm"/>
    <property type="evidence" value="ECO:0007669"/>
    <property type="project" value="UniProtKB-SubCell"/>
</dbReference>
<dbReference type="GO" id="GO:0006207">
    <property type="term" value="P:'de novo' pyrimidine nucleobase biosynthetic process"/>
    <property type="evidence" value="ECO:0007669"/>
    <property type="project" value="InterPro"/>
</dbReference>
<evidence type="ECO:0000259" key="10">
    <source>
        <dbReference type="Pfam" id="PF01180"/>
    </source>
</evidence>
<reference evidence="12" key="1">
    <citation type="submission" date="2020-05" db="EMBL/GenBank/DDBJ databases">
        <authorList>
            <person name="Chiriac C."/>
            <person name="Salcher M."/>
            <person name="Ghai R."/>
            <person name="Kavagutti S V."/>
        </authorList>
    </citation>
    <scope>NUCLEOTIDE SEQUENCE</scope>
</reference>
<dbReference type="InterPro" id="IPR024920">
    <property type="entry name" value="Dihydroorotate_DH_1"/>
</dbReference>
<dbReference type="InterPro" id="IPR013785">
    <property type="entry name" value="Aldolase_TIM"/>
</dbReference>
<accession>A0A6J7G9V6</accession>
<evidence type="ECO:0000256" key="3">
    <source>
        <dbReference type="ARBA" id="ARBA00004725"/>
    </source>
</evidence>
<protein>
    <submittedName>
        <fullName evidence="12">Unannotated protein</fullName>
    </submittedName>
</protein>
<dbReference type="InterPro" id="IPR012135">
    <property type="entry name" value="Dihydroorotate_DH_1_2"/>
</dbReference>
<dbReference type="GO" id="GO:0044205">
    <property type="term" value="P:'de novo' UMP biosynthetic process"/>
    <property type="evidence" value="ECO:0007669"/>
    <property type="project" value="UniProtKB-UniPathway"/>
</dbReference>
<dbReference type="InterPro" id="IPR001295">
    <property type="entry name" value="Dihydroorotate_DH_CS"/>
</dbReference>
<evidence type="ECO:0000256" key="6">
    <source>
        <dbReference type="ARBA" id="ARBA00022630"/>
    </source>
</evidence>
<dbReference type="Gene3D" id="3.20.20.70">
    <property type="entry name" value="Aldolase class I"/>
    <property type="match status" value="1"/>
</dbReference>
<evidence type="ECO:0000256" key="1">
    <source>
        <dbReference type="ARBA" id="ARBA00001917"/>
    </source>
</evidence>
<evidence type="ECO:0000256" key="9">
    <source>
        <dbReference type="ARBA" id="ARBA00023002"/>
    </source>
</evidence>
<comment type="similarity">
    <text evidence="4">Belongs to the dihydroorotate dehydrogenase family. Type 1 subfamily.</text>
</comment>
<proteinExistence type="inferred from homology"/>
<dbReference type="InterPro" id="IPR005720">
    <property type="entry name" value="Dihydroorotate_DH_cat"/>
</dbReference>
<name>A0A6J7G9V6_9ZZZZ</name>
<dbReference type="EMBL" id="CAFBMM010000016">
    <property type="protein sequence ID" value="CAB4901905.1"/>
    <property type="molecule type" value="Genomic_DNA"/>
</dbReference>
<evidence type="ECO:0000256" key="4">
    <source>
        <dbReference type="ARBA" id="ARBA00008008"/>
    </source>
</evidence>
<evidence type="ECO:0000256" key="2">
    <source>
        <dbReference type="ARBA" id="ARBA00004496"/>
    </source>
</evidence>
<dbReference type="Pfam" id="PF01180">
    <property type="entry name" value="DHO_dh"/>
    <property type="match status" value="1"/>
</dbReference>
<gene>
    <name evidence="11" type="ORF">UFOPK2683_01481</name>
    <name evidence="12" type="ORF">UFOPK3605_00529</name>
    <name evidence="13" type="ORF">UFOPK3897_00780</name>
    <name evidence="14" type="ORF">UFOPK4121_00864</name>
</gene>
<dbReference type="NCBIfam" id="NF005574">
    <property type="entry name" value="PRK07259.1"/>
    <property type="match status" value="1"/>
</dbReference>
<dbReference type="AlphaFoldDB" id="A0A6J7G9V6"/>
<keyword evidence="9" id="KW-0560">Oxidoreductase</keyword>
<comment type="cofactor">
    <cofactor evidence="1">
        <name>FMN</name>
        <dbReference type="ChEBI" id="CHEBI:58210"/>
    </cofactor>
</comment>
<dbReference type="EMBL" id="CAFBOF010000012">
    <property type="protein sequence ID" value="CAB4975417.1"/>
    <property type="molecule type" value="Genomic_DNA"/>
</dbReference>
<keyword evidence="8" id="KW-0665">Pyrimidine biosynthesis</keyword>
<comment type="pathway">
    <text evidence="3">Pyrimidine metabolism; UMP biosynthesis via de novo pathway.</text>
</comment>
<evidence type="ECO:0000256" key="8">
    <source>
        <dbReference type="ARBA" id="ARBA00022975"/>
    </source>
</evidence>
<dbReference type="GO" id="GO:0004152">
    <property type="term" value="F:dihydroorotate dehydrogenase activity"/>
    <property type="evidence" value="ECO:0007669"/>
    <property type="project" value="InterPro"/>
</dbReference>
<evidence type="ECO:0000256" key="7">
    <source>
        <dbReference type="ARBA" id="ARBA00022643"/>
    </source>
</evidence>
<evidence type="ECO:0000256" key="5">
    <source>
        <dbReference type="ARBA" id="ARBA00022490"/>
    </source>
</evidence>
<dbReference type="HAMAP" id="MF_00224">
    <property type="entry name" value="DHO_dh_type1"/>
    <property type="match status" value="1"/>
</dbReference>
<dbReference type="UniPathway" id="UPA00070"/>
<dbReference type="EMBL" id="CAFBPQ010000023">
    <property type="protein sequence ID" value="CAB5024502.1"/>
    <property type="molecule type" value="Genomic_DNA"/>
</dbReference>
<evidence type="ECO:0000313" key="11">
    <source>
        <dbReference type="EMBL" id="CAB4734290.1"/>
    </source>
</evidence>
<feature type="domain" description="Dihydroorotate dehydrogenase catalytic" evidence="10">
    <location>
        <begin position="7"/>
        <end position="289"/>
    </location>
</feature>
<comment type="subcellular location">
    <subcellularLocation>
        <location evidence="2">Cytoplasm</location>
    </subcellularLocation>
</comment>
<evidence type="ECO:0000313" key="14">
    <source>
        <dbReference type="EMBL" id="CAB5024502.1"/>
    </source>
</evidence>
<dbReference type="PROSITE" id="PS00912">
    <property type="entry name" value="DHODEHASE_2"/>
    <property type="match status" value="1"/>
</dbReference>
<evidence type="ECO:0000313" key="12">
    <source>
        <dbReference type="EMBL" id="CAB4901905.1"/>
    </source>
</evidence>
<dbReference type="EMBL" id="CAEZYK010000117">
    <property type="protein sequence ID" value="CAB4734290.1"/>
    <property type="molecule type" value="Genomic_DNA"/>
</dbReference>
<dbReference type="PANTHER" id="PTHR48109">
    <property type="entry name" value="DIHYDROOROTATE DEHYDROGENASE (QUINONE), MITOCHONDRIAL-RELATED"/>
    <property type="match status" value="1"/>
</dbReference>
<keyword evidence="5" id="KW-0963">Cytoplasm</keyword>
<sequence>MSETVDLTTQLGTVLLPSPIIAASGTFGHGAEVAHLCDPTHLGAVTSKSQAPFLWAGNRAPRLIPVAAGMVNAVGLQGRGIEHWIERDLPELKATGARVIASIWGFTVEDFAQAARLLVAVQDQLVGVEINLSCPNHGSGATVFSHDTALSAEVVQAVHATNLQVPLFAKLSAGVTDLPEVAGAVVGAGATGLTLINTFRSLVIDAETRRPALGAAGGGLSGPALKVIALRAVHDVAQAHPHIPIIGTGGVLTGLDAVEMLLAGASAVGVGTATFYEPRATHRITDELVDWCRTHGVGSVRDLIGGLKEPEK</sequence>
<dbReference type="SUPFAM" id="SSF51395">
    <property type="entry name" value="FMN-linked oxidoreductases"/>
    <property type="match status" value="1"/>
</dbReference>
<dbReference type="InterPro" id="IPR050074">
    <property type="entry name" value="DHO_dehydrogenase"/>
</dbReference>
<dbReference type="PIRSF" id="PIRSF000164">
    <property type="entry name" value="DHO_oxidase"/>
    <property type="match status" value="1"/>
</dbReference>
<keyword evidence="6" id="KW-0285">Flavoprotein</keyword>
<dbReference type="PANTHER" id="PTHR48109:SF1">
    <property type="entry name" value="DIHYDROOROTATE DEHYDROGENASE (FUMARATE)"/>
    <property type="match status" value="1"/>
</dbReference>
<evidence type="ECO:0000313" key="13">
    <source>
        <dbReference type="EMBL" id="CAB4975417.1"/>
    </source>
</evidence>
<keyword evidence="7" id="KW-0288">FMN</keyword>